<dbReference type="AlphaFoldDB" id="A0A350HAD3"/>
<accession>A0A350HAD3</accession>
<protein>
    <submittedName>
        <fullName evidence="1">Uncharacterized protein</fullName>
    </submittedName>
</protein>
<comment type="caution">
    <text evidence="1">The sequence shown here is derived from an EMBL/GenBank/DDBJ whole genome shotgun (WGS) entry which is preliminary data.</text>
</comment>
<proteinExistence type="predicted"/>
<sequence length="349" mass="38826">MEKKGILLSMILLSLAFLGLRADFENYLIYVHSPAAMALAPNVVSIETGPFSSIENPALSALNPSTGISYMSTQYSFFTGPLNIYMLTLKSYFKMLSFSATGYKVTNWDTTQGAVINMAVKLWGGLSLGGNLIYHDYLYVDEDYYGEGVDTTHFGEWNGDVGLSFARDFATGPIKSGIFLGLAGNNLRTESNAGVQYKGGIAYRVSDKDGAIPLFDEFTLLYERDFRAFQYDLDGFVINYSTIGAEVKILNQLYFRLGKTDAAFDDNLSYALDSINGTAWNFGLGYEAELKEWIFAKSPVTLRVDFAKTPAHYNVFWVIYEDRVYLGSGISVELKSKFGIGDSWSMQKE</sequence>
<dbReference type="Proteomes" id="UP000264062">
    <property type="component" value="Unassembled WGS sequence"/>
</dbReference>
<dbReference type="EMBL" id="DMZY01000142">
    <property type="protein sequence ID" value="HAV92499.1"/>
    <property type="molecule type" value="Genomic_DNA"/>
</dbReference>
<name>A0A350HAD3_UNCW3</name>
<evidence type="ECO:0000313" key="1">
    <source>
        <dbReference type="EMBL" id="HAV92499.1"/>
    </source>
</evidence>
<organism evidence="1 2">
    <name type="scientific">candidate division WOR-3 bacterium</name>
    <dbReference type="NCBI Taxonomy" id="2052148"/>
    <lineage>
        <taxon>Bacteria</taxon>
        <taxon>Bacteria division WOR-3</taxon>
    </lineage>
</organism>
<reference evidence="1 2" key="1">
    <citation type="journal article" date="2018" name="Nat. Biotechnol.">
        <title>A standardized bacterial taxonomy based on genome phylogeny substantially revises the tree of life.</title>
        <authorList>
            <person name="Parks D.H."/>
            <person name="Chuvochina M."/>
            <person name="Waite D.W."/>
            <person name="Rinke C."/>
            <person name="Skarshewski A."/>
            <person name="Chaumeil P.A."/>
            <person name="Hugenholtz P."/>
        </authorList>
    </citation>
    <scope>NUCLEOTIDE SEQUENCE [LARGE SCALE GENOMIC DNA]</scope>
    <source>
        <strain evidence="1">UBA9956</strain>
    </source>
</reference>
<gene>
    <name evidence="1" type="ORF">DCW38_04885</name>
</gene>
<evidence type="ECO:0000313" key="2">
    <source>
        <dbReference type="Proteomes" id="UP000264062"/>
    </source>
</evidence>